<sequence length="812" mass="92178">REKLWSDALTVESMFVKEGDLMSKGRDSVPIPRLDPKVINPAFLMVSGTKKIFSKESIHYDQSLDAHKMLKGEGFVELSHISIPFPFPSDLQGAYICLDGLSSYGLSFLFTMSDGSMISRKYTPNLLSIGLRHDFNWWFFPIDLHNVVLCEIQKQNRLNPNSMEIFRIFSLVFIQSDKQKISIIDSMKKERAEEKLKQSLRKQKLLGVKTSELKQAIPSISVSPPSSRPSVPLLSRMLKPSSIESVKSTNPDKSIDGTIVRPMFVHKGYIDCFPISRNEPIVMNPSFRNIKAKDETRGKGEEKYYQSENAQNMMEGNYQDGSFTYISIPFSPAVPMKGAYICLTSSQYPPANLTFTFTKVDSEVITKKYEFPRIVGMYWYFLPIDISEVVLCEISGKGRETKFFGIASLGFIREETLKETQVRESREKLWSESSIVSTEFVKGDAKAPPIPRDDPKLIIPSIAHAKGTCDNYSKESRSYNSAFAKKMLEGKCSVALSHLSIPFTSPSSMKGAYIYVCNSLGPPFLFFTFTHSIGKKTYKKYKFSRLEYAHEWHFLPIGLDDVILCEIEGKGSWNVKNSRKFSIDSLLFIRKEHIPDHIRLSPVTTEEPSISVKEEEEPETKKEMFSKQSEKQTPPSVLKSSYHQDKEDETHTKESEKDLRKESEKESAKKIEKEEAKTKSREESKHKPKHDSITLISASTITPQCIIGSGGFGEVLLVKVDGIPFPCVLKKMLRIADETVVKGCRKEFKVQLKLFNNPKCFNRIPRPLYILDLLDCDMKGVYGFLMEFCVGGSVSAFAKRWCADGKYVSVDD</sequence>
<feature type="compositionally biased region" description="Polar residues" evidence="2">
    <location>
        <begin position="631"/>
        <end position="641"/>
    </location>
</feature>
<keyword evidence="1" id="KW-0547">Nucleotide-binding</keyword>
<feature type="binding site" evidence="1">
    <location>
        <position position="730"/>
    </location>
    <ligand>
        <name>ATP</name>
        <dbReference type="ChEBI" id="CHEBI:30616"/>
    </ligand>
</feature>
<feature type="non-terminal residue" evidence="3">
    <location>
        <position position="812"/>
    </location>
</feature>
<dbReference type="InterPro" id="IPR011009">
    <property type="entry name" value="Kinase-like_dom_sf"/>
</dbReference>
<gene>
    <name evidence="3" type="ORF">ADUPG1_010108</name>
</gene>
<evidence type="ECO:0000313" key="4">
    <source>
        <dbReference type="Proteomes" id="UP001057375"/>
    </source>
</evidence>
<dbReference type="Proteomes" id="UP001057375">
    <property type="component" value="Unassembled WGS sequence"/>
</dbReference>
<evidence type="ECO:0000313" key="3">
    <source>
        <dbReference type="EMBL" id="GKT37290.1"/>
    </source>
</evidence>
<feature type="non-terminal residue" evidence="3">
    <location>
        <position position="1"/>
    </location>
</feature>
<keyword evidence="4" id="KW-1185">Reference proteome</keyword>
<comment type="caution">
    <text evidence="3">The sequence shown here is derived from an EMBL/GenBank/DDBJ whole genome shotgun (WGS) entry which is preliminary data.</text>
</comment>
<accession>A0ABQ5KXX0</accession>
<name>A0ABQ5KXX0_9EUKA</name>
<dbReference type="SUPFAM" id="SSF56112">
    <property type="entry name" value="Protein kinase-like (PK-like)"/>
    <property type="match status" value="1"/>
</dbReference>
<evidence type="ECO:0000256" key="1">
    <source>
        <dbReference type="PROSITE-ProRule" id="PRU10141"/>
    </source>
</evidence>
<evidence type="ECO:0008006" key="5">
    <source>
        <dbReference type="Google" id="ProtNLM"/>
    </source>
</evidence>
<organism evidence="3 4">
    <name type="scientific">Aduncisulcus paluster</name>
    <dbReference type="NCBI Taxonomy" id="2918883"/>
    <lineage>
        <taxon>Eukaryota</taxon>
        <taxon>Metamonada</taxon>
        <taxon>Carpediemonas-like organisms</taxon>
        <taxon>Aduncisulcus</taxon>
    </lineage>
</organism>
<dbReference type="PROSITE" id="PS00107">
    <property type="entry name" value="PROTEIN_KINASE_ATP"/>
    <property type="match status" value="1"/>
</dbReference>
<proteinExistence type="predicted"/>
<dbReference type="EMBL" id="BQXS01011438">
    <property type="protein sequence ID" value="GKT37290.1"/>
    <property type="molecule type" value="Genomic_DNA"/>
</dbReference>
<feature type="region of interest" description="Disordered" evidence="2">
    <location>
        <begin position="599"/>
        <end position="691"/>
    </location>
</feature>
<feature type="compositionally biased region" description="Basic and acidic residues" evidence="2">
    <location>
        <begin position="619"/>
        <end position="630"/>
    </location>
</feature>
<reference evidence="3" key="1">
    <citation type="submission" date="2022-03" db="EMBL/GenBank/DDBJ databases">
        <title>Draft genome sequence of Aduncisulcus paluster, a free-living microaerophilic Fornicata.</title>
        <authorList>
            <person name="Yuyama I."/>
            <person name="Kume K."/>
            <person name="Tamura T."/>
            <person name="Inagaki Y."/>
            <person name="Hashimoto T."/>
        </authorList>
    </citation>
    <scope>NUCLEOTIDE SEQUENCE</scope>
    <source>
        <strain evidence="3">NY0171</strain>
    </source>
</reference>
<evidence type="ECO:0000256" key="2">
    <source>
        <dbReference type="SAM" id="MobiDB-lite"/>
    </source>
</evidence>
<dbReference type="InterPro" id="IPR017441">
    <property type="entry name" value="Protein_kinase_ATP_BS"/>
</dbReference>
<feature type="compositionally biased region" description="Basic and acidic residues" evidence="2">
    <location>
        <begin position="642"/>
        <end position="685"/>
    </location>
</feature>
<protein>
    <recommendedName>
        <fullName evidence="5">Protein kinase domain-containing protein</fullName>
    </recommendedName>
</protein>
<keyword evidence="1" id="KW-0067">ATP-binding</keyword>